<evidence type="ECO:0000256" key="7">
    <source>
        <dbReference type="ARBA" id="ARBA00023242"/>
    </source>
</evidence>
<feature type="compositionally biased region" description="Basic residues" evidence="9">
    <location>
        <begin position="84"/>
        <end position="103"/>
    </location>
</feature>
<keyword evidence="5 8" id="KW-0698">rRNA processing</keyword>
<feature type="region of interest" description="Disordered" evidence="9">
    <location>
        <begin position="1"/>
        <end position="57"/>
    </location>
</feature>
<dbReference type="AlphaFoldDB" id="A0AAN6JKJ1"/>
<dbReference type="Proteomes" id="UP001176521">
    <property type="component" value="Unassembled WGS sequence"/>
</dbReference>
<comment type="similarity">
    <text evidence="3 8">Belongs to the CGR1 family.</text>
</comment>
<evidence type="ECO:0000256" key="4">
    <source>
        <dbReference type="ARBA" id="ARBA00022517"/>
    </source>
</evidence>
<dbReference type="EMBL" id="JAPDMQ010000162">
    <property type="protein sequence ID" value="KAK0532373.1"/>
    <property type="molecule type" value="Genomic_DNA"/>
</dbReference>
<dbReference type="GO" id="GO:0006364">
    <property type="term" value="P:rRNA processing"/>
    <property type="evidence" value="ECO:0007669"/>
    <property type="project" value="UniProtKB-UniRule"/>
</dbReference>
<evidence type="ECO:0000256" key="1">
    <source>
        <dbReference type="ARBA" id="ARBA00004090"/>
    </source>
</evidence>
<dbReference type="Pfam" id="PF03879">
    <property type="entry name" value="Cgr1"/>
    <property type="match status" value="1"/>
</dbReference>
<comment type="caution">
    <text evidence="10">The sequence shown here is derived from an EMBL/GenBank/DDBJ whole genome shotgun (WGS) entry which is preliminary data.</text>
</comment>
<name>A0AAN6JKJ1_9BASI</name>
<accession>A0AAN6JKJ1</accession>
<organism evidence="10 11">
    <name type="scientific">Tilletia horrida</name>
    <dbReference type="NCBI Taxonomy" id="155126"/>
    <lineage>
        <taxon>Eukaryota</taxon>
        <taxon>Fungi</taxon>
        <taxon>Dikarya</taxon>
        <taxon>Basidiomycota</taxon>
        <taxon>Ustilaginomycotina</taxon>
        <taxon>Exobasidiomycetes</taxon>
        <taxon>Tilletiales</taxon>
        <taxon>Tilletiaceae</taxon>
        <taxon>Tilletia</taxon>
    </lineage>
</organism>
<dbReference type="GO" id="GO:0005730">
    <property type="term" value="C:nucleolus"/>
    <property type="evidence" value="ECO:0007669"/>
    <property type="project" value="UniProtKB-SubCell"/>
</dbReference>
<comment type="subcellular location">
    <subcellularLocation>
        <location evidence="2 8">Nucleus</location>
        <location evidence="2 8">Nucleolus</location>
    </subcellularLocation>
</comment>
<feature type="compositionally biased region" description="Polar residues" evidence="9">
    <location>
        <begin position="1"/>
        <end position="13"/>
    </location>
</feature>
<protein>
    <recommendedName>
        <fullName evidence="8">rRNA-processing protein</fullName>
    </recommendedName>
</protein>
<gene>
    <name evidence="10" type="ORF">OC842_003317</name>
</gene>
<keyword evidence="6" id="KW-0175">Coiled coil</keyword>
<evidence type="ECO:0000256" key="2">
    <source>
        <dbReference type="ARBA" id="ARBA00004604"/>
    </source>
</evidence>
<reference evidence="10" key="1">
    <citation type="journal article" date="2023" name="PhytoFront">
        <title>Draft Genome Resources of Seven Strains of Tilletia horrida, Causal Agent of Kernel Smut of Rice.</title>
        <authorList>
            <person name="Khanal S."/>
            <person name="Antony Babu S."/>
            <person name="Zhou X.G."/>
        </authorList>
    </citation>
    <scope>NUCLEOTIDE SEQUENCE</scope>
    <source>
        <strain evidence="10">TX3</strain>
    </source>
</reference>
<sequence>MSSEEPSTSQQPMRETDNISGIKRKTSWAAREEARKKQEAAKTKERELKQRRTDAMSKRKEILKERSDKAVEKARLQAMAEKMGRRKLQRKAKRMGLTKKVAH</sequence>
<evidence type="ECO:0000256" key="3">
    <source>
        <dbReference type="ARBA" id="ARBA00007869"/>
    </source>
</evidence>
<evidence type="ECO:0000256" key="6">
    <source>
        <dbReference type="ARBA" id="ARBA00023054"/>
    </source>
</evidence>
<keyword evidence="7 8" id="KW-0539">Nucleus</keyword>
<feature type="region of interest" description="Disordered" evidence="9">
    <location>
        <begin position="80"/>
        <end position="103"/>
    </location>
</feature>
<dbReference type="InterPro" id="IPR005579">
    <property type="entry name" value="Cgr1-like"/>
</dbReference>
<feature type="compositionally biased region" description="Basic and acidic residues" evidence="9">
    <location>
        <begin position="30"/>
        <end position="57"/>
    </location>
</feature>
<evidence type="ECO:0000256" key="8">
    <source>
        <dbReference type="RuleBase" id="RU363084"/>
    </source>
</evidence>
<evidence type="ECO:0000313" key="10">
    <source>
        <dbReference type="EMBL" id="KAK0532373.1"/>
    </source>
</evidence>
<keyword evidence="11" id="KW-1185">Reference proteome</keyword>
<evidence type="ECO:0000313" key="11">
    <source>
        <dbReference type="Proteomes" id="UP001176521"/>
    </source>
</evidence>
<proteinExistence type="inferred from homology"/>
<comment type="function">
    <text evidence="1 8">Involved in nucleolar integrity and required for processing of the pre-rRNA for the 60S ribosome subunit.</text>
</comment>
<keyword evidence="4 8" id="KW-0690">Ribosome biogenesis</keyword>
<evidence type="ECO:0000256" key="5">
    <source>
        <dbReference type="ARBA" id="ARBA00022552"/>
    </source>
</evidence>
<evidence type="ECO:0000256" key="9">
    <source>
        <dbReference type="SAM" id="MobiDB-lite"/>
    </source>
</evidence>